<dbReference type="PANTHER" id="PTHR21254:SF1">
    <property type="entry name" value="C2 DOMAIN-CONTAINING PROTEIN 3"/>
    <property type="match status" value="1"/>
</dbReference>
<comment type="caution">
    <text evidence="3">The sequence shown here is derived from an EMBL/GenBank/DDBJ whole genome shotgun (WGS) entry which is preliminary data.</text>
</comment>
<feature type="domain" description="C2" evidence="2">
    <location>
        <begin position="644"/>
        <end position="775"/>
    </location>
</feature>
<sequence>DMGVLVLEVMTKLDHRPLGKVQITGLSQLSPSHPINGVFDIVSPTSEKLGELQVVSLTLEPLPEPYDTSSSVPTTDASLDVAPAQESSKPRFLAPSQQPRQTRVTIADPEAKDHFLFQEDSENIKDALSASHHHRILPDERLKVSPSNHRVSFPTSTDPEAPAGTNTRVLSLHNPATKDLLSALLDQGNKLRDAMVVSAMKSSPDMEIELSEVPPFIERDDFKAPAKSPKGLNSRFFPTPEDPDLFAPEVPGQPFDLSSDERAIQLLLGSADLSPLHFWDQTGSLLDSLSLGSDVYDSELNDPHYDQSLLESLFYTAPKSDSSLSDFFSDDDVHSSKKVTKTETLKKANLMIPQKDSSALDWDQKVAEIKPSLSPTRALTPPEYHTDQVLATSLSADRLALLGQIHLARVIIESLKIPPEIIQITPRKKGLMGKPPRPLSVNKCTFFVEYCFPVGACKDAKGQLSITTEMTRIASSKITDDVVRFQQRFVFPLRFGGVMIEHWWSSDLAFKIFMRKNTQKKPVAIGSATFQLRKVVQSELLSVNCEIPVEKEGDQAPVGPLKVSLELAADNKDFTRTAARSAAQRLPAHAVQSPRLEFQEPNRKSVDAESPWCLNLNNGEDSQMAGAASMNVLQPPQAMPNSATHNLMTRRTAPEEDGLLLHVLLMVPDGKDFAAGDCGIRSSYNVYLNCKLFSSEEATRSAVIWGTTQPTFNFSQVMPFSLTSKHLERLKNNVMIIEVWNKMGNPGCDRLLGLVKLPLHQFYISFKDPKISHLLLRAQCPVVAVDGYMPVVDVFTGNTSGSLRVILAMGSADQIVALQRLKNEEGMVPPVTQRPSHSLDPPPTKPTMQSDQEGKELLEHVFEIHVESVKGLAPLQSTVWGEADCYVQYYFPVQEAGCALQRTGLQEEGIRLKLFRTATTLCIPDPIFNDEHCHSLLVPAEIPVQRLLVGAFMAPGGTGGGIQFEVWCRYYYPNVRDQMVAKGTLPLSRLCAMVTMQHREEIGIQTFNLPLVPRTNSSEEFHLRSSGLLAVSVRYQRCMRGAAGITAQTVSLSVQIHRAAGLQAAARAVAQKNPSIQYYAGVGVNAYVSVHLSFLPEAERRSTRAVTRTFCPEFEHRIEFPCNLIVQKIGGEASSLGELLQSANIIFSIYHQSTKSATDTSAARTSTDYLLGTVTIPTRDLLRRRSGIAGWYPVTLSEDLMASDCTNVMQAIVGGLELSVTFAHQDDRERVLEAAKLLGWNSEDSYGDSMDDSDEWEPHASLETLTISTPRVWLPVHCVLLAGQSHLNKSTYCYLRYKLYKEEATWTLLRRPKLRDDAKNVTVNFKKPNKVTLRRSQGLLWFFREEKLEIQVWWAYGIENDVERPLDTDRLIGSAYVDLGALAERSTKTLSISGVYPLFRCNAANLAGAAVRVHITLSSTPAALPSRIPCAEEYSNSEDESTEKAFGMSQQVPESESQKPDALSSGVIHGKPPEEDIVFLENTFAVTILVERAMHLSLKGTPLTEREVTTPSSCVSFTVAGADAPVVTSVVENTDSPVWDFQQQARLSKELLLDPQQTLVFKVWHKAETERVIGFASVDLSPLLSGFQLVCGWYNIMDFSGQCRGQIKVAVSPLQNINNLKKERQARIRTQPPGSSVKASFPTFPSNTASFSKQMLNPISKEGSVHTRERPVSVKINPPGTHTPRHEEHMQNVRRFHESLQQAEGNALQAAKMDSLSLSSRASLLSALRKNLSELDEVQRYFSQKLSRSFPDFTYGNTSKPSHEEQESDHRGLMSKEVDPNGCHLLEKSSHLVSQVSSLIHDLQTITKSSKESPHVHQDSSRKLGATHVPSQEGEEARADICQGSPELDSSSVCSDPQQPCSSGRPVFERHMLHELLDQAVPGDEDLLPTDCIQEGESAFAVQPPSEEEYEEDIIEPRTLNEVTTITDKTSPWSSVVSEMEQGADQQPMDSRPEDQCSVDIDCFPRGNSRLGSTLSSMLTALSPRAGLHAGEGSLRAGTGGFESLRSGTETAGKELFQPSYLSEVHQAANVPVENGNCDWYRALNMKLIEQAVEFPEASTELLAFPGDDGLTNPKTTEREKEEEGEVVDEDCQDEEENGSNEICVTSASAQGGLEGNSERFFDDSQEDPLEGSEKSVKQRSVLSDPVVPNFFLPPQQMEASMRVLSISSHPST</sequence>
<feature type="domain" description="C2" evidence="2">
    <location>
        <begin position="842"/>
        <end position="1003"/>
    </location>
</feature>
<dbReference type="OrthoDB" id="79771at2759"/>
<feature type="region of interest" description="Disordered" evidence="1">
    <location>
        <begin position="63"/>
        <end position="102"/>
    </location>
</feature>
<dbReference type="SUPFAM" id="SSF49562">
    <property type="entry name" value="C2 domain (Calcium/lipid-binding domain, CaLB)"/>
    <property type="match status" value="3"/>
</dbReference>
<dbReference type="EMBL" id="VYZI01000518">
    <property type="protein sequence ID" value="NWR77839.1"/>
    <property type="molecule type" value="Genomic_DNA"/>
</dbReference>
<dbReference type="GO" id="GO:0071539">
    <property type="term" value="P:protein localization to centrosome"/>
    <property type="evidence" value="ECO:0007669"/>
    <property type="project" value="TreeGrafter"/>
</dbReference>
<dbReference type="GO" id="GO:0034451">
    <property type="term" value="C:centriolar satellite"/>
    <property type="evidence" value="ECO:0007669"/>
    <property type="project" value="TreeGrafter"/>
</dbReference>
<feature type="compositionally biased region" description="Basic and acidic residues" evidence="1">
    <location>
        <begin position="1809"/>
        <end position="1822"/>
    </location>
</feature>
<dbReference type="CDD" id="cd00030">
    <property type="entry name" value="C2"/>
    <property type="match status" value="2"/>
</dbReference>
<evidence type="ECO:0000313" key="4">
    <source>
        <dbReference type="Proteomes" id="UP000517892"/>
    </source>
</evidence>
<feature type="region of interest" description="Disordered" evidence="1">
    <location>
        <begin position="1434"/>
        <end position="1465"/>
    </location>
</feature>
<keyword evidence="4" id="KW-1185">Reference proteome</keyword>
<feature type="region of interest" description="Disordered" evidence="1">
    <location>
        <begin position="2063"/>
        <end position="2145"/>
    </location>
</feature>
<organism evidence="3 4">
    <name type="scientific">Centropus unirufus</name>
    <dbReference type="NCBI Taxonomy" id="1118519"/>
    <lineage>
        <taxon>Eukaryota</taxon>
        <taxon>Metazoa</taxon>
        <taxon>Chordata</taxon>
        <taxon>Craniata</taxon>
        <taxon>Vertebrata</taxon>
        <taxon>Euteleostomi</taxon>
        <taxon>Archelosauria</taxon>
        <taxon>Archosauria</taxon>
        <taxon>Dinosauria</taxon>
        <taxon>Saurischia</taxon>
        <taxon>Theropoda</taxon>
        <taxon>Coelurosauria</taxon>
        <taxon>Aves</taxon>
        <taxon>Neognathae</taxon>
        <taxon>Neoaves</taxon>
        <taxon>Otidimorphae</taxon>
        <taxon>Cuculiformes</taxon>
        <taxon>Centropidae</taxon>
        <taxon>Centropus</taxon>
    </lineage>
</organism>
<feature type="non-terminal residue" evidence="3">
    <location>
        <position position="1"/>
    </location>
</feature>
<feature type="domain" description="C2" evidence="2">
    <location>
        <begin position="1472"/>
        <end position="1594"/>
    </location>
</feature>
<dbReference type="Proteomes" id="UP000517892">
    <property type="component" value="Unassembled WGS sequence"/>
</dbReference>
<feature type="region of interest" description="Disordered" evidence="1">
    <location>
        <begin position="1662"/>
        <end position="1686"/>
    </location>
</feature>
<dbReference type="GO" id="GO:0060271">
    <property type="term" value="P:cilium assembly"/>
    <property type="evidence" value="ECO:0007669"/>
    <property type="project" value="TreeGrafter"/>
</dbReference>
<feature type="region of interest" description="Disordered" evidence="1">
    <location>
        <begin position="1752"/>
        <end position="1773"/>
    </location>
</feature>
<dbReference type="InterPro" id="IPR000008">
    <property type="entry name" value="C2_dom"/>
</dbReference>
<dbReference type="Pfam" id="PF25339">
    <property type="entry name" value="C2_C2CD3_N"/>
    <property type="match status" value="1"/>
</dbReference>
<protein>
    <submittedName>
        <fullName evidence="3">C2CD3 protein</fullName>
    </submittedName>
</protein>
<proteinExistence type="predicted"/>
<dbReference type="CDD" id="cd08683">
    <property type="entry name" value="C2_C2cd3"/>
    <property type="match status" value="1"/>
</dbReference>
<dbReference type="InterPro" id="IPR035892">
    <property type="entry name" value="C2_domain_sf"/>
</dbReference>
<accession>A0A7K5A2J9</accession>
<dbReference type="InterPro" id="IPR057537">
    <property type="entry name" value="C2_C2CD3_N"/>
</dbReference>
<dbReference type="PROSITE" id="PS50004">
    <property type="entry name" value="C2"/>
    <property type="match status" value="4"/>
</dbReference>
<evidence type="ECO:0000259" key="2">
    <source>
        <dbReference type="PROSITE" id="PS50004"/>
    </source>
</evidence>
<dbReference type="SMART" id="SM00239">
    <property type="entry name" value="C2"/>
    <property type="match status" value="4"/>
</dbReference>
<feature type="domain" description="C2" evidence="2">
    <location>
        <begin position="1025"/>
        <end position="1192"/>
    </location>
</feature>
<feature type="compositionally biased region" description="Basic and acidic residues" evidence="1">
    <location>
        <begin position="1663"/>
        <end position="1672"/>
    </location>
</feature>
<evidence type="ECO:0000313" key="3">
    <source>
        <dbReference type="EMBL" id="NWR77839.1"/>
    </source>
</evidence>
<reference evidence="3 4" key="1">
    <citation type="submission" date="2019-09" db="EMBL/GenBank/DDBJ databases">
        <title>Bird 10,000 Genomes (B10K) Project - Family phase.</title>
        <authorList>
            <person name="Zhang G."/>
        </authorList>
    </citation>
    <scope>NUCLEOTIDE SEQUENCE [LARGE SCALE GENOMIC DNA]</scope>
    <source>
        <strain evidence="3">B10K-DU-017-25</strain>
        <tissue evidence="3">Mixed tissue sample</tissue>
    </source>
</reference>
<name>A0A7K5A2J9_9AVES</name>
<feature type="compositionally biased region" description="Polar residues" evidence="1">
    <location>
        <begin position="2100"/>
        <end position="2110"/>
    </location>
</feature>
<dbReference type="InterPro" id="IPR037775">
    <property type="entry name" value="C2_C2CD3"/>
</dbReference>
<dbReference type="GO" id="GO:0005814">
    <property type="term" value="C:centriole"/>
    <property type="evidence" value="ECO:0007669"/>
    <property type="project" value="TreeGrafter"/>
</dbReference>
<feature type="non-terminal residue" evidence="3">
    <location>
        <position position="2173"/>
    </location>
</feature>
<feature type="compositionally biased region" description="Acidic residues" evidence="1">
    <location>
        <begin position="2083"/>
        <end position="2099"/>
    </location>
</feature>
<gene>
    <name evidence="3" type="primary">C2cd3</name>
    <name evidence="3" type="ORF">CENUNI_R08424</name>
</gene>
<dbReference type="Pfam" id="PF00168">
    <property type="entry name" value="C2"/>
    <property type="match status" value="3"/>
</dbReference>
<evidence type="ECO:0000256" key="1">
    <source>
        <dbReference type="SAM" id="MobiDB-lite"/>
    </source>
</evidence>
<feature type="compositionally biased region" description="Polar residues" evidence="1">
    <location>
        <begin position="67"/>
        <end position="77"/>
    </location>
</feature>
<feature type="region of interest" description="Disordered" evidence="1">
    <location>
        <begin position="1807"/>
        <end position="1839"/>
    </location>
</feature>
<dbReference type="PANTHER" id="PTHR21254">
    <property type="entry name" value="C2 DOMAIN-CONTAINING PROTEIN 3"/>
    <property type="match status" value="1"/>
</dbReference>
<dbReference type="Gene3D" id="2.60.40.150">
    <property type="entry name" value="C2 domain"/>
    <property type="match status" value="2"/>
</dbReference>
<feature type="region of interest" description="Disordered" evidence="1">
    <location>
        <begin position="827"/>
        <end position="850"/>
    </location>
</feature>
<feature type="compositionally biased region" description="Basic and acidic residues" evidence="1">
    <location>
        <begin position="1761"/>
        <end position="1773"/>
    </location>
</feature>
<dbReference type="GO" id="GO:0061511">
    <property type="term" value="P:centriole elongation"/>
    <property type="evidence" value="ECO:0007669"/>
    <property type="project" value="TreeGrafter"/>
</dbReference>